<dbReference type="HAMAP" id="MF_01161">
    <property type="entry name" value="tRNA_Ile_lys_synt"/>
    <property type="match status" value="1"/>
</dbReference>
<dbReference type="EMBL" id="CP086355">
    <property type="protein sequence ID" value="UNI16152.1"/>
    <property type="molecule type" value="Genomic_DNA"/>
</dbReference>
<dbReference type="EC" id="6.3.4.19" evidence="1"/>
<evidence type="ECO:0000256" key="6">
    <source>
        <dbReference type="ARBA" id="ARBA00048539"/>
    </source>
</evidence>
<dbReference type="GO" id="GO:0005524">
    <property type="term" value="F:ATP binding"/>
    <property type="evidence" value="ECO:0007669"/>
    <property type="project" value="UniProtKB-KW"/>
</dbReference>
<dbReference type="GeneID" id="72064579"/>
<protein>
    <recommendedName>
        <fullName evidence="1">tRNA(Ile)-lysidine synthetase</fullName>
        <ecNumber evidence="1">6.3.4.19</ecNumber>
    </recommendedName>
</protein>
<comment type="catalytic activity">
    <reaction evidence="6">
        <text>cytidine(34) in tRNA(Ile2) + L-lysine + ATP = lysidine(34) in tRNA(Ile2) + AMP + diphosphate + H(+)</text>
        <dbReference type="Rhea" id="RHEA:43744"/>
        <dbReference type="Rhea" id="RHEA-COMP:10625"/>
        <dbReference type="Rhea" id="RHEA-COMP:10670"/>
        <dbReference type="ChEBI" id="CHEBI:15378"/>
        <dbReference type="ChEBI" id="CHEBI:30616"/>
        <dbReference type="ChEBI" id="CHEBI:32551"/>
        <dbReference type="ChEBI" id="CHEBI:33019"/>
        <dbReference type="ChEBI" id="CHEBI:82748"/>
        <dbReference type="ChEBI" id="CHEBI:83665"/>
        <dbReference type="ChEBI" id="CHEBI:456215"/>
        <dbReference type="EC" id="6.3.4.19"/>
    </reaction>
</comment>
<feature type="domain" description="tRNA(Ile)-lysidine/2-thiocytidine synthase N-terminal" evidence="7">
    <location>
        <begin position="43"/>
        <end position="193"/>
    </location>
</feature>
<dbReference type="Proteomes" id="UP000829364">
    <property type="component" value="Chromosome 2"/>
</dbReference>
<sequence>MSASTRVFHHGPKPISLTEFRDALEAVCLPRFPTVRFARPRRVALAVSGGVDSMAMAFLFSSLFKTHQTFKIADNPAESAFGIVIDHQLREGSDAEASSVAHELKRIGIKAIIKTLNWRDVRRDGMNPASLPNLESVARTMRYQVLGLTCGHLQATSLFFAHHSDDHYETILMRLLAGHGYRGLQGIRAANAIPECYELHGVYKSGILDDQMQRQPFLSFKPPNKELKQLRMILRDDFHDEPWSHIKTYLGINDISAQFPGHITRDIDPRVPYLTPLNCEDGGVHVYRPLLEFDKDRLIATCEANRVRWFEDHTNTDPTLTTRNALRYIARSYKLPEALQKPAVLALARRAKQKTNFEEAEAHRLLIREAVIQDFDPNAGTLLIELPSFVTSASRARRLYAASRDEARRPRRRAIAAIAVRKLVDFVTPYLHSPSRANLDSVIDRLFPELSSSRQGEVPKAFSIAGVVFEPILGPQSTRWFLSRAPYKSNHPLPERKLPGHLGYKLISGTDGFKGPQVRHGPWRSWKMAKIWDGRFWIRLNTCVPARFHIRPLQPQFARQFRLALPQKERYRLEKILRYYAPGKVRYSLPALYSVESGEGTDPATPTMTLLALPSLGIHVPGLERWVKCEVRYKNVDVSLLGLQRRGGQRPLVVYRPRSGRSRQVRRRRLANRMRTGGHACRVCRRGRTSTAHG</sequence>
<evidence type="ECO:0000256" key="1">
    <source>
        <dbReference type="ARBA" id="ARBA00013267"/>
    </source>
</evidence>
<keyword evidence="9" id="KW-1185">Reference proteome</keyword>
<dbReference type="Pfam" id="PF01171">
    <property type="entry name" value="ATP_bind_3"/>
    <property type="match status" value="2"/>
</dbReference>
<dbReference type="NCBIfam" id="TIGR02432">
    <property type="entry name" value="lysidine_TilS_N"/>
    <property type="match status" value="1"/>
</dbReference>
<organism evidence="8 9">
    <name type="scientific">Purpureocillium takamizusanense</name>
    <dbReference type="NCBI Taxonomy" id="2060973"/>
    <lineage>
        <taxon>Eukaryota</taxon>
        <taxon>Fungi</taxon>
        <taxon>Dikarya</taxon>
        <taxon>Ascomycota</taxon>
        <taxon>Pezizomycotina</taxon>
        <taxon>Sordariomycetes</taxon>
        <taxon>Hypocreomycetidae</taxon>
        <taxon>Hypocreales</taxon>
        <taxon>Ophiocordycipitaceae</taxon>
        <taxon>Purpureocillium</taxon>
    </lineage>
</organism>
<accession>A0A9Q8QBD4</accession>
<dbReference type="AlphaFoldDB" id="A0A9Q8QBD4"/>
<evidence type="ECO:0000259" key="7">
    <source>
        <dbReference type="Pfam" id="PF01171"/>
    </source>
</evidence>
<evidence type="ECO:0000256" key="5">
    <source>
        <dbReference type="ARBA" id="ARBA00022840"/>
    </source>
</evidence>
<keyword evidence="3" id="KW-0819">tRNA processing</keyword>
<keyword evidence="4" id="KW-0547">Nucleotide-binding</keyword>
<evidence type="ECO:0000313" key="8">
    <source>
        <dbReference type="EMBL" id="UNI16152.1"/>
    </source>
</evidence>
<dbReference type="PANTHER" id="PTHR43033:SF1">
    <property type="entry name" value="TRNA(ILE)-LYSIDINE SYNTHASE-RELATED"/>
    <property type="match status" value="1"/>
</dbReference>
<dbReference type="GO" id="GO:0008033">
    <property type="term" value="P:tRNA processing"/>
    <property type="evidence" value="ECO:0007669"/>
    <property type="project" value="UniProtKB-KW"/>
</dbReference>
<dbReference type="PANTHER" id="PTHR43033">
    <property type="entry name" value="TRNA(ILE)-LYSIDINE SYNTHASE-RELATED"/>
    <property type="match status" value="1"/>
</dbReference>
<dbReference type="InterPro" id="IPR011063">
    <property type="entry name" value="TilS/TtcA_N"/>
</dbReference>
<dbReference type="RefSeq" id="XP_047839633.1">
    <property type="nucleotide sequence ID" value="XM_047983661.1"/>
</dbReference>
<keyword evidence="2 8" id="KW-0436">Ligase</keyword>
<feature type="domain" description="tRNA(Ile)-lysidine/2-thiocytidine synthase N-terminal" evidence="7">
    <location>
        <begin position="282"/>
        <end position="327"/>
    </location>
</feature>
<evidence type="ECO:0000256" key="4">
    <source>
        <dbReference type="ARBA" id="ARBA00022741"/>
    </source>
</evidence>
<dbReference type="InterPro" id="IPR014729">
    <property type="entry name" value="Rossmann-like_a/b/a_fold"/>
</dbReference>
<evidence type="ECO:0000256" key="3">
    <source>
        <dbReference type="ARBA" id="ARBA00022694"/>
    </source>
</evidence>
<dbReference type="KEGG" id="ptkz:JDV02_002618"/>
<dbReference type="OrthoDB" id="434144at2759"/>
<gene>
    <name evidence="8" type="ORF">JDV02_002618</name>
</gene>
<reference evidence="8" key="1">
    <citation type="submission" date="2021-11" db="EMBL/GenBank/DDBJ databases">
        <title>Purpureocillium_takamizusanense_genome.</title>
        <authorList>
            <person name="Nguyen N.-H."/>
        </authorList>
    </citation>
    <scope>NUCLEOTIDE SEQUENCE</scope>
    <source>
        <strain evidence="8">PT3</strain>
    </source>
</reference>
<dbReference type="SUPFAM" id="SSF52402">
    <property type="entry name" value="Adenine nucleotide alpha hydrolases-like"/>
    <property type="match status" value="1"/>
</dbReference>
<keyword evidence="5" id="KW-0067">ATP-binding</keyword>
<dbReference type="CDD" id="cd01992">
    <property type="entry name" value="TilS_N"/>
    <property type="match status" value="1"/>
</dbReference>
<evidence type="ECO:0000256" key="2">
    <source>
        <dbReference type="ARBA" id="ARBA00022598"/>
    </source>
</evidence>
<dbReference type="InterPro" id="IPR012795">
    <property type="entry name" value="tRNA_Ile_lys_synt_N"/>
</dbReference>
<evidence type="ECO:0000313" key="9">
    <source>
        <dbReference type="Proteomes" id="UP000829364"/>
    </source>
</evidence>
<dbReference type="InterPro" id="IPR012094">
    <property type="entry name" value="tRNA_Ile_lys_synt"/>
</dbReference>
<dbReference type="Gene3D" id="3.40.50.620">
    <property type="entry name" value="HUPs"/>
    <property type="match status" value="1"/>
</dbReference>
<dbReference type="GO" id="GO:0032267">
    <property type="term" value="F:tRNA(Ile)-lysidine synthase activity"/>
    <property type="evidence" value="ECO:0007669"/>
    <property type="project" value="UniProtKB-EC"/>
</dbReference>
<proteinExistence type="inferred from homology"/>
<name>A0A9Q8QBD4_9HYPO</name>